<comment type="caution">
    <text evidence="1">The sequence shown here is derived from an EMBL/GenBank/DDBJ whole genome shotgun (WGS) entry which is preliminary data.</text>
</comment>
<dbReference type="Proteomes" id="UP000614424">
    <property type="component" value="Unassembled WGS sequence"/>
</dbReference>
<dbReference type="AlphaFoldDB" id="A0A8J6TC52"/>
<protein>
    <submittedName>
        <fullName evidence="1">Addiction module protein</fullName>
    </submittedName>
</protein>
<sequence length="72" mass="8399">MQLALPIDKMTVSDKLEVMELLWDDLCRTPEQVPSPEWHKKTLLERAKRITEGSAKFSTWSEAKENIRNSIK</sequence>
<proteinExistence type="predicted"/>
<evidence type="ECO:0000313" key="1">
    <source>
        <dbReference type="EMBL" id="MBC8317764.1"/>
    </source>
</evidence>
<evidence type="ECO:0000313" key="2">
    <source>
        <dbReference type="Proteomes" id="UP000614424"/>
    </source>
</evidence>
<dbReference type="InterPro" id="IPR013406">
    <property type="entry name" value="CHP02574_addiction_mod"/>
</dbReference>
<accession>A0A8J6TC52</accession>
<dbReference type="EMBL" id="JACNJZ010000104">
    <property type="protein sequence ID" value="MBC8317764.1"/>
    <property type="molecule type" value="Genomic_DNA"/>
</dbReference>
<name>A0A8J6TC52_9BACT</name>
<gene>
    <name evidence="1" type="ORF">H8E41_07640</name>
</gene>
<reference evidence="1 2" key="1">
    <citation type="submission" date="2020-08" db="EMBL/GenBank/DDBJ databases">
        <title>Bridging the membrane lipid divide: bacteria of the FCB group superphylum have the potential to synthesize archaeal ether lipids.</title>
        <authorList>
            <person name="Villanueva L."/>
            <person name="Von Meijenfeldt F.A.B."/>
            <person name="Westbye A.B."/>
            <person name="Yadav S."/>
            <person name="Hopmans E.C."/>
            <person name="Dutilh B.E."/>
            <person name="Sinninghe Damste J.S."/>
        </authorList>
    </citation>
    <scope>NUCLEOTIDE SEQUENCE [LARGE SCALE GENOMIC DNA]</scope>
    <source>
        <strain evidence="1">NIOZ-UU47</strain>
    </source>
</reference>
<organism evidence="1 2">
    <name type="scientific">Candidatus Desulfobia pelagia</name>
    <dbReference type="NCBI Taxonomy" id="2841692"/>
    <lineage>
        <taxon>Bacteria</taxon>
        <taxon>Pseudomonadati</taxon>
        <taxon>Thermodesulfobacteriota</taxon>
        <taxon>Desulfobulbia</taxon>
        <taxon>Desulfobulbales</taxon>
        <taxon>Desulfobulbaceae</taxon>
        <taxon>Candidatus Desulfobia</taxon>
    </lineage>
</organism>
<dbReference type="Pfam" id="PF09720">
    <property type="entry name" value="Unstab_antitox"/>
    <property type="match status" value="1"/>
</dbReference>